<dbReference type="InterPro" id="IPR013562">
    <property type="entry name" value="TmcA/NAT10_N"/>
</dbReference>
<dbReference type="STRING" id="300112.A0A4S2JUJ0"/>
<dbReference type="GO" id="GO:0005730">
    <property type="term" value="C:nucleolus"/>
    <property type="evidence" value="ECO:0007669"/>
    <property type="project" value="UniProtKB-SubCell"/>
</dbReference>
<evidence type="ECO:0000256" key="6">
    <source>
        <dbReference type="ARBA" id="ARBA00023315"/>
    </source>
</evidence>
<dbReference type="PANTHER" id="PTHR10925">
    <property type="entry name" value="N-ACETYLTRANSFERASE 10"/>
    <property type="match status" value="1"/>
</dbReference>
<evidence type="ECO:0000313" key="10">
    <source>
        <dbReference type="EMBL" id="TGZ38319.1"/>
    </source>
</evidence>
<keyword evidence="2 10" id="KW-0808">Transferase</keyword>
<dbReference type="GO" id="GO:0005524">
    <property type="term" value="F:ATP binding"/>
    <property type="evidence" value="ECO:0007669"/>
    <property type="project" value="UniProtKB-KW"/>
</dbReference>
<comment type="caution">
    <text evidence="10">The sequence shown here is derived from an EMBL/GenBank/DDBJ whole genome shotgun (WGS) entry which is preliminary data.</text>
</comment>
<name>A0A4S2JUJ0_9HYME</name>
<evidence type="ECO:0000256" key="2">
    <source>
        <dbReference type="ARBA" id="ARBA00022679"/>
    </source>
</evidence>
<sequence>MTHLSHVADRKREFQRILRFVVVLLHHMLSKTVVKARPSVLWCYKKDLGFSSHRKKRMKSLQKKIKSGKLDVNEDDPFELFVISTNIRYCYYNETHKILGNTYGMCILQDFEAITPNLLARTIETVEGGGIIVFLLQSVNSLKQLYTMNMDDVVCRFNERFLLSLASCTRCLVVDDQLNVLPISSHNLRIEPMHKRTVSEEQSNLNALKESLQDTQPVSALINCCKTVDQAKAVLKFIECISEKTLRSTVSLTAARGRGKSAALGLAIAGAVTFGYSNIYISSPSPENLNTLFEFVFKGFDALGYQEHLDYGLVQSTNPEFNKATVRVNVFRDHRQTIQYIHPTDTHKLNQAELLVIDEAAAIPLPYVKAMLGPYLIFLASTINGYEGTGRSLSLKLLQQLRTQTVGSNSHDGKNEKEQNEKTLIGRQLHELTLEESIRYKPGDSVEQWLCDLLCLNVTTYAPILSGCPPPDTCQLYYINRYIVLLSQGF</sequence>
<dbReference type="FunFam" id="3.40.50.300:FF:002218">
    <property type="entry name" value="tRNA(Met) cytidine acetyltransferase TmcA"/>
    <property type="match status" value="1"/>
</dbReference>
<dbReference type="GO" id="GO:0000049">
    <property type="term" value="F:tRNA binding"/>
    <property type="evidence" value="ECO:0007669"/>
    <property type="project" value="TreeGrafter"/>
</dbReference>
<evidence type="ECO:0000259" key="8">
    <source>
        <dbReference type="Pfam" id="PF05127"/>
    </source>
</evidence>
<dbReference type="Gene3D" id="3.40.50.11040">
    <property type="match status" value="1"/>
</dbReference>
<comment type="subcellular location">
    <subcellularLocation>
        <location evidence="1">Nucleus</location>
        <location evidence="1">Nucleolus</location>
    </subcellularLocation>
</comment>
<evidence type="ECO:0000256" key="4">
    <source>
        <dbReference type="ARBA" id="ARBA00022741"/>
    </source>
</evidence>
<dbReference type="Pfam" id="PF08351">
    <property type="entry name" value="TmcA_N"/>
    <property type="match status" value="1"/>
</dbReference>
<keyword evidence="11" id="KW-1185">Reference proteome</keyword>
<feature type="domain" description="TmcA/NAT10 N-terminal" evidence="9">
    <location>
        <begin position="50"/>
        <end position="175"/>
    </location>
</feature>
<reference evidence="10 11" key="1">
    <citation type="journal article" date="2019" name="Philos. Trans. R. Soc. Lond., B, Biol. Sci.">
        <title>Ant behaviour and brain gene expression of defending hosts depend on the ecological success of the intruding social parasite.</title>
        <authorList>
            <person name="Kaur R."/>
            <person name="Stoldt M."/>
            <person name="Jongepier E."/>
            <person name="Feldmeyer B."/>
            <person name="Menzel F."/>
            <person name="Bornberg-Bauer E."/>
            <person name="Foitzik S."/>
        </authorList>
    </citation>
    <scope>NUCLEOTIDE SEQUENCE [LARGE SCALE GENOMIC DNA]</scope>
    <source>
        <tissue evidence="10">Whole body</tissue>
    </source>
</reference>
<dbReference type="Pfam" id="PF05127">
    <property type="entry name" value="NAT10_TcmA_helicase"/>
    <property type="match status" value="1"/>
</dbReference>
<evidence type="ECO:0000256" key="1">
    <source>
        <dbReference type="ARBA" id="ARBA00004604"/>
    </source>
</evidence>
<evidence type="ECO:0000256" key="3">
    <source>
        <dbReference type="ARBA" id="ARBA00022694"/>
    </source>
</evidence>
<dbReference type="GO" id="GO:0030686">
    <property type="term" value="C:90S preribosome"/>
    <property type="evidence" value="ECO:0007669"/>
    <property type="project" value="TreeGrafter"/>
</dbReference>
<dbReference type="GO" id="GO:0008033">
    <property type="term" value="P:tRNA processing"/>
    <property type="evidence" value="ECO:0007669"/>
    <property type="project" value="UniProtKB-KW"/>
</dbReference>
<keyword evidence="4" id="KW-0547">Nucleotide-binding</keyword>
<dbReference type="Gene3D" id="3.40.50.300">
    <property type="entry name" value="P-loop containing nucleotide triphosphate hydrolases"/>
    <property type="match status" value="1"/>
</dbReference>
<dbReference type="EMBL" id="QBLH01003436">
    <property type="protein sequence ID" value="TGZ38319.1"/>
    <property type="molecule type" value="Genomic_DNA"/>
</dbReference>
<gene>
    <name evidence="10" type="ORF">DBV15_00400</name>
</gene>
<dbReference type="GO" id="GO:1904812">
    <property type="term" value="P:rRNA acetylation involved in maturation of SSU-rRNA"/>
    <property type="evidence" value="ECO:0007669"/>
    <property type="project" value="TreeGrafter"/>
</dbReference>
<dbReference type="Proteomes" id="UP000310200">
    <property type="component" value="Unassembled WGS sequence"/>
</dbReference>
<evidence type="ECO:0000256" key="7">
    <source>
        <dbReference type="ARBA" id="ARBA00068357"/>
    </source>
</evidence>
<dbReference type="AlphaFoldDB" id="A0A4S2JUJ0"/>
<proteinExistence type="predicted"/>
<evidence type="ECO:0000313" key="11">
    <source>
        <dbReference type="Proteomes" id="UP000310200"/>
    </source>
</evidence>
<keyword evidence="3" id="KW-0819">tRNA processing</keyword>
<protein>
    <recommendedName>
        <fullName evidence="7">RNA cytidine acetyltransferase</fullName>
    </recommendedName>
</protein>
<dbReference type="GO" id="GO:1990883">
    <property type="term" value="F:18S rRNA cytidine N-acetyltransferase activity"/>
    <property type="evidence" value="ECO:0007669"/>
    <property type="project" value="TreeGrafter"/>
</dbReference>
<keyword evidence="5" id="KW-0067">ATP-binding</keyword>
<dbReference type="InterPro" id="IPR032672">
    <property type="entry name" value="TmcA/NAT10/Kre33"/>
</dbReference>
<feature type="domain" description="TcmA/NAT10 helicase" evidence="8">
    <location>
        <begin position="252"/>
        <end position="457"/>
    </location>
</feature>
<evidence type="ECO:0000259" key="9">
    <source>
        <dbReference type="Pfam" id="PF08351"/>
    </source>
</evidence>
<accession>A0A4S2JUJ0</accession>
<organism evidence="10 11">
    <name type="scientific">Temnothorax longispinosus</name>
    <dbReference type="NCBI Taxonomy" id="300112"/>
    <lineage>
        <taxon>Eukaryota</taxon>
        <taxon>Metazoa</taxon>
        <taxon>Ecdysozoa</taxon>
        <taxon>Arthropoda</taxon>
        <taxon>Hexapoda</taxon>
        <taxon>Insecta</taxon>
        <taxon>Pterygota</taxon>
        <taxon>Neoptera</taxon>
        <taxon>Endopterygota</taxon>
        <taxon>Hymenoptera</taxon>
        <taxon>Apocrita</taxon>
        <taxon>Aculeata</taxon>
        <taxon>Formicoidea</taxon>
        <taxon>Formicidae</taxon>
        <taxon>Myrmicinae</taxon>
        <taxon>Temnothorax</taxon>
    </lineage>
</organism>
<keyword evidence="6" id="KW-0012">Acyltransferase</keyword>
<evidence type="ECO:0000256" key="5">
    <source>
        <dbReference type="ARBA" id="ARBA00022840"/>
    </source>
</evidence>
<dbReference type="InterPro" id="IPR007807">
    <property type="entry name" value="TcmA/NAT10_helicase"/>
</dbReference>
<dbReference type="PANTHER" id="PTHR10925:SF5">
    <property type="entry name" value="RNA CYTIDINE ACETYLTRANSFERASE"/>
    <property type="match status" value="1"/>
</dbReference>
<dbReference type="InterPro" id="IPR027417">
    <property type="entry name" value="P-loop_NTPase"/>
</dbReference>